<dbReference type="Pfam" id="PF00005">
    <property type="entry name" value="ABC_tran"/>
    <property type="match status" value="1"/>
</dbReference>
<dbReference type="SMART" id="SM00382">
    <property type="entry name" value="AAA"/>
    <property type="match status" value="1"/>
</dbReference>
<evidence type="ECO:0000259" key="6">
    <source>
        <dbReference type="PROSITE" id="PS50893"/>
    </source>
</evidence>
<proteinExistence type="inferred from homology"/>
<evidence type="ECO:0000256" key="1">
    <source>
        <dbReference type="ARBA" id="ARBA00005417"/>
    </source>
</evidence>
<evidence type="ECO:0000313" key="9">
    <source>
        <dbReference type="Proteomes" id="UP000298545"/>
    </source>
</evidence>
<evidence type="ECO:0000256" key="5">
    <source>
        <dbReference type="ARBA" id="ARBA00022970"/>
    </source>
</evidence>
<dbReference type="InterPro" id="IPR052156">
    <property type="entry name" value="BCAA_Transport_ATP-bd_LivF"/>
</dbReference>
<evidence type="ECO:0000313" key="8">
    <source>
        <dbReference type="EMBL" id="QYA10173.1"/>
    </source>
</evidence>
<evidence type="ECO:0000313" key="7">
    <source>
        <dbReference type="EMBL" id="QCJ01163.1"/>
    </source>
</evidence>
<protein>
    <submittedName>
        <fullName evidence="7">ABC transporter ATP-binding protein</fullName>
    </submittedName>
</protein>
<dbReference type="Proteomes" id="UP000298545">
    <property type="component" value="Plasmid pTiCFBP5473"/>
</dbReference>
<accession>A0A4D7E4T7</accession>
<dbReference type="PANTHER" id="PTHR43820:SF4">
    <property type="entry name" value="HIGH-AFFINITY BRANCHED-CHAIN AMINO ACID TRANSPORT ATP-BINDING PROTEIN LIVF"/>
    <property type="match status" value="1"/>
</dbReference>
<evidence type="ECO:0000256" key="4">
    <source>
        <dbReference type="ARBA" id="ARBA00022840"/>
    </source>
</evidence>
<dbReference type="GO" id="GO:0015807">
    <property type="term" value="P:L-amino acid transport"/>
    <property type="evidence" value="ECO:0007669"/>
    <property type="project" value="TreeGrafter"/>
</dbReference>
<dbReference type="OrthoDB" id="7828906at2"/>
<keyword evidence="7" id="KW-0614">Plasmid</keyword>
<comment type="similarity">
    <text evidence="1">Belongs to the ABC transporter superfamily.</text>
</comment>
<sequence>MTNLLSVRNLSVFYGSGAQAVENVNFDVASAKVTALLGANGAGKSSIMQAVAGLIPSKGQILFEGEEVGTLPTRERVRRGIVYVPERREIVGDLSVRENLVLGGYQASSGERRTRMDAILELFPEIANKLNGGAWRLSGGEQQMLAIGRGLMSAPRLLLLDEPSLGLAPLLVRRVFERLGAIRGGGDLAIVLVEQNLRMTMRLCDELHFLRGGRIVGYRRTEELQDEAARQQAIDAYLGATSVGEVGDDKAHA</sequence>
<dbReference type="SUPFAM" id="SSF52540">
    <property type="entry name" value="P-loop containing nucleoside triphosphate hydrolases"/>
    <property type="match status" value="1"/>
</dbReference>
<gene>
    <name evidence="7" type="ORF">CFBP5473_24820</name>
    <name evidence="8" type="ORF">J5285_23470</name>
</gene>
<dbReference type="InterPro" id="IPR003593">
    <property type="entry name" value="AAA+_ATPase"/>
</dbReference>
<organism evidence="7 9">
    <name type="scientific">Agrobacterium larrymoorei</name>
    <dbReference type="NCBI Taxonomy" id="160699"/>
    <lineage>
        <taxon>Bacteria</taxon>
        <taxon>Pseudomonadati</taxon>
        <taxon>Pseudomonadota</taxon>
        <taxon>Alphaproteobacteria</taxon>
        <taxon>Hyphomicrobiales</taxon>
        <taxon>Rhizobiaceae</taxon>
        <taxon>Rhizobium/Agrobacterium group</taxon>
        <taxon>Agrobacterium</taxon>
    </lineage>
</organism>
<dbReference type="GO" id="GO:0015658">
    <property type="term" value="F:branched-chain amino acid transmembrane transporter activity"/>
    <property type="evidence" value="ECO:0007669"/>
    <property type="project" value="TreeGrafter"/>
</dbReference>
<dbReference type="KEGG" id="alf:CFBP5473_24820"/>
<dbReference type="Gene3D" id="3.40.50.300">
    <property type="entry name" value="P-loop containing nucleotide triphosphate hydrolases"/>
    <property type="match status" value="1"/>
</dbReference>
<geneLocation type="plasmid" evidence="8 10">
    <name>pTiAF3.44</name>
</geneLocation>
<evidence type="ECO:0000256" key="2">
    <source>
        <dbReference type="ARBA" id="ARBA00022448"/>
    </source>
</evidence>
<dbReference type="AlphaFoldDB" id="A0A4D7E4T7"/>
<dbReference type="InterPro" id="IPR017871">
    <property type="entry name" value="ABC_transporter-like_CS"/>
</dbReference>
<dbReference type="Proteomes" id="UP000826513">
    <property type="component" value="Plasmid pTiAF3.44"/>
</dbReference>
<feature type="domain" description="ABC transporter" evidence="6">
    <location>
        <begin position="5"/>
        <end position="237"/>
    </location>
</feature>
<dbReference type="GO" id="GO:0016887">
    <property type="term" value="F:ATP hydrolysis activity"/>
    <property type="evidence" value="ECO:0007669"/>
    <property type="project" value="InterPro"/>
</dbReference>
<dbReference type="EMBL" id="CP039694">
    <property type="protein sequence ID" value="QCJ01163.1"/>
    <property type="molecule type" value="Genomic_DNA"/>
</dbReference>
<keyword evidence="2" id="KW-0813">Transport</keyword>
<dbReference type="InterPro" id="IPR003439">
    <property type="entry name" value="ABC_transporter-like_ATP-bd"/>
</dbReference>
<keyword evidence="3" id="KW-0547">Nucleotide-binding</keyword>
<keyword evidence="4 7" id="KW-0067">ATP-binding</keyword>
<dbReference type="PANTHER" id="PTHR43820">
    <property type="entry name" value="HIGH-AFFINITY BRANCHED-CHAIN AMINO ACID TRANSPORT ATP-BINDING PROTEIN LIVF"/>
    <property type="match status" value="1"/>
</dbReference>
<name>A0A4D7E4T7_9HYPH</name>
<evidence type="ECO:0000256" key="3">
    <source>
        <dbReference type="ARBA" id="ARBA00022741"/>
    </source>
</evidence>
<keyword evidence="5" id="KW-0029">Amino-acid transport</keyword>
<dbReference type="InterPro" id="IPR027417">
    <property type="entry name" value="P-loop_NTPase"/>
</dbReference>
<geneLocation type="plasmid" evidence="9">
    <name>pticfbp5473</name>
</geneLocation>
<keyword evidence="10" id="KW-1185">Reference proteome</keyword>
<dbReference type="CDD" id="cd03224">
    <property type="entry name" value="ABC_TM1139_LivF_branched"/>
    <property type="match status" value="1"/>
</dbReference>
<dbReference type="GO" id="GO:0005524">
    <property type="term" value="F:ATP binding"/>
    <property type="evidence" value="ECO:0007669"/>
    <property type="project" value="UniProtKB-KW"/>
</dbReference>
<dbReference type="RefSeq" id="WP_051441354.1">
    <property type="nucleotide sequence ID" value="NZ_CP039694.1"/>
</dbReference>
<dbReference type="STRING" id="1367849.GCA_000518585_03880"/>
<reference evidence="8 10" key="2">
    <citation type="submission" date="2021-03" db="EMBL/GenBank/DDBJ databases">
        <title>Rapid diversification of plasmids in a genus of pathogenic and nitrogen fixing bacteria.</title>
        <authorList>
            <person name="Weisberg A.J."/>
            <person name="Miller M."/>
            <person name="Ream W."/>
            <person name="Grunwald N.J."/>
            <person name="Chang J.H."/>
        </authorList>
    </citation>
    <scope>NUCLEOTIDE SEQUENCE [LARGE SCALE GENOMIC DNA]</scope>
    <source>
        <strain evidence="8 10">AF3.44</strain>
        <plasmid evidence="8 10">pTiAF3.44</plasmid>
    </source>
</reference>
<reference evidence="7 9" key="1">
    <citation type="submission" date="2019-04" db="EMBL/GenBank/DDBJ databases">
        <title>Complete genome sequence of Agrobacterium larrymoorei CFBP5473.</title>
        <authorList>
            <person name="Haryono M."/>
            <person name="Chou L."/>
            <person name="Lin Y.-C."/>
            <person name="Lai E.-M."/>
            <person name="Kuo C.-H."/>
        </authorList>
    </citation>
    <scope>NUCLEOTIDE SEQUENCE [LARGE SCALE GENOMIC DNA]</scope>
    <source>
        <strain evidence="7 9">CFBP5473</strain>
        <plasmid evidence="9">pticfbp5473</plasmid>
        <plasmid evidence="7">pTiCFBP5473</plasmid>
    </source>
</reference>
<evidence type="ECO:0000313" key="10">
    <source>
        <dbReference type="Proteomes" id="UP000826513"/>
    </source>
</evidence>
<dbReference type="PROSITE" id="PS00211">
    <property type="entry name" value="ABC_TRANSPORTER_1"/>
    <property type="match status" value="1"/>
</dbReference>
<dbReference type="EMBL" id="CP072169">
    <property type="protein sequence ID" value="QYA10173.1"/>
    <property type="molecule type" value="Genomic_DNA"/>
</dbReference>
<geneLocation type="plasmid" evidence="7">
    <name>pTiCFBP5473</name>
</geneLocation>
<dbReference type="PROSITE" id="PS50893">
    <property type="entry name" value="ABC_TRANSPORTER_2"/>
    <property type="match status" value="1"/>
</dbReference>